<keyword evidence="8 19" id="KW-0169">Cobalamin biosynthesis</keyword>
<comment type="function">
    <text evidence="14 19">Joins adenosylcobinamide-GDP and alpha-ribazole to generate adenosylcobalamin (Ado-cobalamin). Also synthesizes adenosylcobalamin 5'-phosphate from adenosylcobinamide-GDP and alpha-ribazole 5'-phosphate.</text>
</comment>
<feature type="transmembrane region" description="Helical" evidence="19">
    <location>
        <begin position="27"/>
        <end position="53"/>
    </location>
</feature>
<comment type="subcellular location">
    <subcellularLocation>
        <location evidence="2 19">Cell membrane</location>
        <topology evidence="2 19">Multi-pass membrane protein</topology>
    </subcellularLocation>
</comment>
<dbReference type="Pfam" id="PF02654">
    <property type="entry name" value="CobS"/>
    <property type="match status" value="1"/>
</dbReference>
<organism evidence="20 21">
    <name type="scientific">Pseudoflavonifractor hominis</name>
    <dbReference type="NCBI Taxonomy" id="2763059"/>
    <lineage>
        <taxon>Bacteria</taxon>
        <taxon>Bacillati</taxon>
        <taxon>Bacillota</taxon>
        <taxon>Clostridia</taxon>
        <taxon>Eubacteriales</taxon>
        <taxon>Oscillospiraceae</taxon>
        <taxon>Pseudoflavonifractor</taxon>
    </lineage>
</organism>
<comment type="catalytic activity">
    <reaction evidence="17 19">
        <text>alpha-ribazole + adenosylcob(III)inamide-GDP = adenosylcob(III)alamin + GMP + H(+)</text>
        <dbReference type="Rhea" id="RHEA:16049"/>
        <dbReference type="ChEBI" id="CHEBI:10329"/>
        <dbReference type="ChEBI" id="CHEBI:15378"/>
        <dbReference type="ChEBI" id="CHEBI:18408"/>
        <dbReference type="ChEBI" id="CHEBI:58115"/>
        <dbReference type="ChEBI" id="CHEBI:60487"/>
        <dbReference type="EC" id="2.7.8.26"/>
    </reaction>
</comment>
<evidence type="ECO:0000256" key="14">
    <source>
        <dbReference type="ARBA" id="ARBA00025228"/>
    </source>
</evidence>
<proteinExistence type="inferred from homology"/>
<keyword evidence="11 19" id="KW-0460">Magnesium</keyword>
<dbReference type="InterPro" id="IPR003805">
    <property type="entry name" value="CobS"/>
</dbReference>
<dbReference type="EMBL" id="JACOPR010000003">
    <property type="protein sequence ID" value="MBC5730322.1"/>
    <property type="molecule type" value="Genomic_DNA"/>
</dbReference>
<keyword evidence="10 19" id="KW-0812">Transmembrane</keyword>
<comment type="pathway">
    <text evidence="3 19">Cofactor biosynthesis; adenosylcobalamin biosynthesis; adenosylcobalamin from cob(II)yrinate a,c-diamide: step 7/7.</text>
</comment>
<dbReference type="Proteomes" id="UP000660021">
    <property type="component" value="Unassembled WGS sequence"/>
</dbReference>
<evidence type="ECO:0000256" key="4">
    <source>
        <dbReference type="ARBA" id="ARBA00010561"/>
    </source>
</evidence>
<keyword evidence="21" id="KW-1185">Reference proteome</keyword>
<evidence type="ECO:0000256" key="3">
    <source>
        <dbReference type="ARBA" id="ARBA00004663"/>
    </source>
</evidence>
<comment type="catalytic activity">
    <reaction evidence="18 19">
        <text>alpha-ribazole 5'-phosphate + adenosylcob(III)inamide-GDP = adenosylcob(III)alamin 5'-phosphate + GMP + H(+)</text>
        <dbReference type="Rhea" id="RHEA:23560"/>
        <dbReference type="ChEBI" id="CHEBI:15378"/>
        <dbReference type="ChEBI" id="CHEBI:57918"/>
        <dbReference type="ChEBI" id="CHEBI:58115"/>
        <dbReference type="ChEBI" id="CHEBI:60487"/>
        <dbReference type="ChEBI" id="CHEBI:60493"/>
        <dbReference type="EC" id="2.7.8.26"/>
    </reaction>
</comment>
<evidence type="ECO:0000313" key="20">
    <source>
        <dbReference type="EMBL" id="MBC5730322.1"/>
    </source>
</evidence>
<feature type="transmembrane region" description="Helical" evidence="19">
    <location>
        <begin position="229"/>
        <end position="249"/>
    </location>
</feature>
<evidence type="ECO:0000256" key="18">
    <source>
        <dbReference type="ARBA" id="ARBA00049504"/>
    </source>
</evidence>
<keyword evidence="7 19" id="KW-1003">Cell membrane</keyword>
<feature type="transmembrane region" description="Helical" evidence="19">
    <location>
        <begin position="175"/>
        <end position="195"/>
    </location>
</feature>
<sequence length="252" mass="27109">MFHSLVIAFSTYSRLPMPQVEWSEKNMKYAICFFPLIGAVIGGLFLLWVWLCAQLGLNSFLRAAGCVVLPLLVSGGIHMDGFCDTVDALSSHQTRERKLEILKDSHTGAFAVIFCGVWLVLDLGALTQPEALRSFGVLALGFVLSRAMSGLALANLKGARPSGMLQAFADASHKSAVTAVMLVFLVLSVAGMVWLSPVSGGTAALAAALCLLHYRRMSYRQFGGITGDLAGYFVQLAELSMALAVALTWRFV</sequence>
<dbReference type="EC" id="2.7.8.26" evidence="5 19"/>
<evidence type="ECO:0000256" key="11">
    <source>
        <dbReference type="ARBA" id="ARBA00022842"/>
    </source>
</evidence>
<evidence type="ECO:0000313" key="21">
    <source>
        <dbReference type="Proteomes" id="UP000660021"/>
    </source>
</evidence>
<evidence type="ECO:0000256" key="17">
    <source>
        <dbReference type="ARBA" id="ARBA00048623"/>
    </source>
</evidence>
<dbReference type="HAMAP" id="MF_00719">
    <property type="entry name" value="CobS"/>
    <property type="match status" value="1"/>
</dbReference>
<accession>A0ABR7HSA6</accession>
<evidence type="ECO:0000256" key="15">
    <source>
        <dbReference type="ARBA" id="ARBA00032605"/>
    </source>
</evidence>
<comment type="caution">
    <text evidence="20">The sequence shown here is derived from an EMBL/GenBank/DDBJ whole genome shotgun (WGS) entry which is preliminary data.</text>
</comment>
<evidence type="ECO:0000256" key="9">
    <source>
        <dbReference type="ARBA" id="ARBA00022679"/>
    </source>
</evidence>
<protein>
    <recommendedName>
        <fullName evidence="6 19">Adenosylcobinamide-GDP ribazoletransferase</fullName>
        <ecNumber evidence="5 19">2.7.8.26</ecNumber>
    </recommendedName>
    <alternativeName>
        <fullName evidence="16 19">Cobalamin synthase</fullName>
    </alternativeName>
    <alternativeName>
        <fullName evidence="15 19">Cobalamin-5'-phosphate synthase</fullName>
    </alternativeName>
</protein>
<dbReference type="RefSeq" id="WP_186963288.1">
    <property type="nucleotide sequence ID" value="NZ_JACOPR010000003.1"/>
</dbReference>
<evidence type="ECO:0000256" key="13">
    <source>
        <dbReference type="ARBA" id="ARBA00023136"/>
    </source>
</evidence>
<evidence type="ECO:0000256" key="12">
    <source>
        <dbReference type="ARBA" id="ARBA00022989"/>
    </source>
</evidence>
<feature type="transmembrane region" description="Helical" evidence="19">
    <location>
        <begin position="132"/>
        <end position="154"/>
    </location>
</feature>
<keyword evidence="9 19" id="KW-0808">Transferase</keyword>
<evidence type="ECO:0000256" key="10">
    <source>
        <dbReference type="ARBA" id="ARBA00022692"/>
    </source>
</evidence>
<evidence type="ECO:0000256" key="5">
    <source>
        <dbReference type="ARBA" id="ARBA00013200"/>
    </source>
</evidence>
<evidence type="ECO:0000256" key="8">
    <source>
        <dbReference type="ARBA" id="ARBA00022573"/>
    </source>
</evidence>
<keyword evidence="13 19" id="KW-0472">Membrane</keyword>
<evidence type="ECO:0000256" key="19">
    <source>
        <dbReference type="HAMAP-Rule" id="MF_00719"/>
    </source>
</evidence>
<keyword evidence="12 19" id="KW-1133">Transmembrane helix</keyword>
<feature type="transmembrane region" description="Helical" evidence="19">
    <location>
        <begin position="107"/>
        <end position="126"/>
    </location>
</feature>
<name>A0ABR7HSA6_9FIRM</name>
<evidence type="ECO:0000256" key="6">
    <source>
        <dbReference type="ARBA" id="ARBA00015850"/>
    </source>
</evidence>
<evidence type="ECO:0000256" key="1">
    <source>
        <dbReference type="ARBA" id="ARBA00001946"/>
    </source>
</evidence>
<comment type="cofactor">
    <cofactor evidence="1 19">
        <name>Mg(2+)</name>
        <dbReference type="ChEBI" id="CHEBI:18420"/>
    </cofactor>
</comment>
<gene>
    <name evidence="19" type="primary">cobS</name>
    <name evidence="20" type="ORF">H8S34_05685</name>
</gene>
<evidence type="ECO:0000256" key="16">
    <source>
        <dbReference type="ARBA" id="ARBA00032853"/>
    </source>
</evidence>
<dbReference type="PANTHER" id="PTHR34148">
    <property type="entry name" value="ADENOSYLCOBINAMIDE-GDP RIBAZOLETRANSFERASE"/>
    <property type="match status" value="1"/>
</dbReference>
<evidence type="ECO:0000256" key="2">
    <source>
        <dbReference type="ARBA" id="ARBA00004651"/>
    </source>
</evidence>
<reference evidence="20 21" key="1">
    <citation type="submission" date="2020-08" db="EMBL/GenBank/DDBJ databases">
        <title>Genome public.</title>
        <authorList>
            <person name="Liu C."/>
            <person name="Sun Q."/>
        </authorList>
    </citation>
    <scope>NUCLEOTIDE SEQUENCE [LARGE SCALE GENOMIC DNA]</scope>
    <source>
        <strain evidence="20 21">New-38</strain>
    </source>
</reference>
<dbReference type="PANTHER" id="PTHR34148:SF1">
    <property type="entry name" value="ADENOSYLCOBINAMIDE-GDP RIBAZOLETRANSFERASE"/>
    <property type="match status" value="1"/>
</dbReference>
<evidence type="ECO:0000256" key="7">
    <source>
        <dbReference type="ARBA" id="ARBA00022475"/>
    </source>
</evidence>
<comment type="similarity">
    <text evidence="4 19">Belongs to the CobS family.</text>
</comment>